<feature type="region of interest" description="Disordered" evidence="1">
    <location>
        <begin position="16"/>
        <end position="37"/>
    </location>
</feature>
<reference evidence="2" key="1">
    <citation type="journal article" date="2022" name="bioRxiv">
        <title>Sequencing and chromosome-scale assembly of the giantPleurodeles waltlgenome.</title>
        <authorList>
            <person name="Brown T."/>
            <person name="Elewa A."/>
            <person name="Iarovenko S."/>
            <person name="Subramanian E."/>
            <person name="Araus A.J."/>
            <person name="Petzold A."/>
            <person name="Susuki M."/>
            <person name="Suzuki K.-i.T."/>
            <person name="Hayashi T."/>
            <person name="Toyoda A."/>
            <person name="Oliveira C."/>
            <person name="Osipova E."/>
            <person name="Leigh N.D."/>
            <person name="Simon A."/>
            <person name="Yun M.H."/>
        </authorList>
    </citation>
    <scope>NUCLEOTIDE SEQUENCE</scope>
    <source>
        <strain evidence="2">20211129_DDA</strain>
        <tissue evidence="2">Liver</tissue>
    </source>
</reference>
<evidence type="ECO:0000313" key="2">
    <source>
        <dbReference type="EMBL" id="KAJ1127972.1"/>
    </source>
</evidence>
<evidence type="ECO:0000256" key="1">
    <source>
        <dbReference type="SAM" id="MobiDB-lite"/>
    </source>
</evidence>
<proteinExistence type="predicted"/>
<dbReference type="Proteomes" id="UP001066276">
    <property type="component" value="Chromosome 7"/>
</dbReference>
<feature type="region of interest" description="Disordered" evidence="1">
    <location>
        <begin position="80"/>
        <end position="117"/>
    </location>
</feature>
<evidence type="ECO:0000313" key="3">
    <source>
        <dbReference type="Proteomes" id="UP001066276"/>
    </source>
</evidence>
<dbReference type="EMBL" id="JANPWB010000011">
    <property type="protein sequence ID" value="KAJ1127972.1"/>
    <property type="molecule type" value="Genomic_DNA"/>
</dbReference>
<keyword evidence="3" id="KW-1185">Reference proteome</keyword>
<protein>
    <submittedName>
        <fullName evidence="2">Uncharacterized protein</fullName>
    </submittedName>
</protein>
<organism evidence="2 3">
    <name type="scientific">Pleurodeles waltl</name>
    <name type="common">Iberian ribbed newt</name>
    <dbReference type="NCBI Taxonomy" id="8319"/>
    <lineage>
        <taxon>Eukaryota</taxon>
        <taxon>Metazoa</taxon>
        <taxon>Chordata</taxon>
        <taxon>Craniata</taxon>
        <taxon>Vertebrata</taxon>
        <taxon>Euteleostomi</taxon>
        <taxon>Amphibia</taxon>
        <taxon>Batrachia</taxon>
        <taxon>Caudata</taxon>
        <taxon>Salamandroidea</taxon>
        <taxon>Salamandridae</taxon>
        <taxon>Pleurodelinae</taxon>
        <taxon>Pleurodeles</taxon>
    </lineage>
</organism>
<accession>A0AAV7PKQ1</accession>
<comment type="caution">
    <text evidence="2">The sequence shown here is derived from an EMBL/GenBank/DDBJ whole genome shotgun (WGS) entry which is preliminary data.</text>
</comment>
<gene>
    <name evidence="2" type="ORF">NDU88_006365</name>
</gene>
<dbReference type="AlphaFoldDB" id="A0AAV7PKQ1"/>
<name>A0AAV7PKQ1_PLEWA</name>
<sequence length="117" mass="13340">MVLQVHEWGRNFNMVSGSHEFKKPKNAKMQGKEEEGRDIGKKWCEMGEERIGISLERREIHKALLISAECQDTDESINVSVSWDTEREENEQATKSSLARNHVKTDAAEPPLVLCTT</sequence>